<evidence type="ECO:0000313" key="1">
    <source>
        <dbReference type="EMBL" id="CAG7722075.1"/>
    </source>
</evidence>
<reference evidence="1" key="1">
    <citation type="submission" date="2021-06" db="EMBL/GenBank/DDBJ databases">
        <authorList>
            <person name="Hodson N. C."/>
            <person name="Mongue J. A."/>
            <person name="Jaron S. K."/>
        </authorList>
    </citation>
    <scope>NUCLEOTIDE SEQUENCE</scope>
</reference>
<proteinExistence type="predicted"/>
<dbReference type="EMBL" id="CAJVCH010085924">
    <property type="protein sequence ID" value="CAG7722075.1"/>
    <property type="molecule type" value="Genomic_DNA"/>
</dbReference>
<evidence type="ECO:0000313" key="2">
    <source>
        <dbReference type="Proteomes" id="UP000708208"/>
    </source>
</evidence>
<keyword evidence="2" id="KW-1185">Reference proteome</keyword>
<feature type="non-terminal residue" evidence="1">
    <location>
        <position position="1"/>
    </location>
</feature>
<organism evidence="1 2">
    <name type="scientific">Allacma fusca</name>
    <dbReference type="NCBI Taxonomy" id="39272"/>
    <lineage>
        <taxon>Eukaryota</taxon>
        <taxon>Metazoa</taxon>
        <taxon>Ecdysozoa</taxon>
        <taxon>Arthropoda</taxon>
        <taxon>Hexapoda</taxon>
        <taxon>Collembola</taxon>
        <taxon>Symphypleona</taxon>
        <taxon>Sminthuridae</taxon>
        <taxon>Allacma</taxon>
    </lineage>
</organism>
<dbReference type="Proteomes" id="UP000708208">
    <property type="component" value="Unassembled WGS sequence"/>
</dbReference>
<comment type="caution">
    <text evidence="1">The sequence shown here is derived from an EMBL/GenBank/DDBJ whole genome shotgun (WGS) entry which is preliminary data.</text>
</comment>
<sequence length="26" mass="3090">VAGLHYHLDIYQEYDVLVATNSVRWK</sequence>
<accession>A0A8J2JQD0</accession>
<protein>
    <submittedName>
        <fullName evidence="1">Uncharacterized protein</fullName>
    </submittedName>
</protein>
<dbReference type="AlphaFoldDB" id="A0A8J2JQD0"/>
<name>A0A8J2JQD0_9HEXA</name>
<gene>
    <name evidence="1" type="ORF">AFUS01_LOCUS11248</name>
</gene>